<evidence type="ECO:0000313" key="3">
    <source>
        <dbReference type="EMBL" id="KAF2028304.1"/>
    </source>
</evidence>
<sequence length="510" mass="57788">MIELVVLAIATYMGWSFICLELNHKRASAMRIPLVRVPVDPLNVPFMVLEPHIFKLIDLFPPSILPNFVRYMRRGWFFLDKANSHLKYGPIWACVTPRGIHMQICDSEVIHDMFNRRHDFIRPSENYKLLEVYGPCISTADLDNWPRHRKILAAPFNESVMKFVWSESLDQEQQMIKSWTSSSSIKSFAKDTRTLSLNVLAATGFRRSFSFQAAAAGVEKTDVASSYRDALSTVLDNVIILMLLPYRYLTLPFFPKSLQQVGNARKEFKQHMERMLADKTAAVERGETGAGSLMTSFEGSKSKGLSVEEIYGNIFVINFAGHDTTANTLAFSMALLATEPDMQAWVAEEVREVVSTEQDWDYAQHTSSAPQSLKVGDRTIIIPANTSTSPSLLAVHTHPKYWPDPLEWKLSRWITNEGGQESFVTLTRDTYFPWSAGPQNCPGQKFSEVEFVAILALLLRDHKLGIVKEDGESEQQARSRAIKIINDCDAQMLLRMRDPDRPKLSCAVRA</sequence>
<dbReference type="PRINTS" id="PR00463">
    <property type="entry name" value="EP450I"/>
</dbReference>
<dbReference type="Proteomes" id="UP000799777">
    <property type="component" value="Unassembled WGS sequence"/>
</dbReference>
<dbReference type="OrthoDB" id="1470350at2759"/>
<keyword evidence="2" id="KW-0408">Iron</keyword>
<protein>
    <submittedName>
        <fullName evidence="3">Cytochrome P450</fullName>
    </submittedName>
</protein>
<comment type="cofactor">
    <cofactor evidence="2">
        <name>heme</name>
        <dbReference type="ChEBI" id="CHEBI:30413"/>
    </cofactor>
</comment>
<dbReference type="SUPFAM" id="SSF48264">
    <property type="entry name" value="Cytochrome P450"/>
    <property type="match status" value="1"/>
</dbReference>
<dbReference type="PANTHER" id="PTHR24305:SF166">
    <property type="entry name" value="CYTOCHROME P450 12A4, MITOCHONDRIAL-RELATED"/>
    <property type="match status" value="1"/>
</dbReference>
<dbReference type="GO" id="GO:0016705">
    <property type="term" value="F:oxidoreductase activity, acting on paired donors, with incorporation or reduction of molecular oxygen"/>
    <property type="evidence" value="ECO:0007669"/>
    <property type="project" value="InterPro"/>
</dbReference>
<dbReference type="PRINTS" id="PR00385">
    <property type="entry name" value="P450"/>
</dbReference>
<dbReference type="GO" id="GO:0004497">
    <property type="term" value="F:monooxygenase activity"/>
    <property type="evidence" value="ECO:0007669"/>
    <property type="project" value="InterPro"/>
</dbReference>
<dbReference type="InterPro" id="IPR002401">
    <property type="entry name" value="Cyt_P450_E_grp-I"/>
</dbReference>
<keyword evidence="4" id="KW-1185">Reference proteome</keyword>
<dbReference type="GO" id="GO:0005506">
    <property type="term" value="F:iron ion binding"/>
    <property type="evidence" value="ECO:0007669"/>
    <property type="project" value="InterPro"/>
</dbReference>
<dbReference type="Gene3D" id="1.10.630.10">
    <property type="entry name" value="Cytochrome P450"/>
    <property type="match status" value="1"/>
</dbReference>
<evidence type="ECO:0000313" key="4">
    <source>
        <dbReference type="Proteomes" id="UP000799777"/>
    </source>
</evidence>
<comment type="similarity">
    <text evidence="1">Belongs to the cytochrome P450 family.</text>
</comment>
<keyword evidence="2" id="KW-0479">Metal-binding</keyword>
<organism evidence="3 4">
    <name type="scientific">Setomelanomma holmii</name>
    <dbReference type="NCBI Taxonomy" id="210430"/>
    <lineage>
        <taxon>Eukaryota</taxon>
        <taxon>Fungi</taxon>
        <taxon>Dikarya</taxon>
        <taxon>Ascomycota</taxon>
        <taxon>Pezizomycotina</taxon>
        <taxon>Dothideomycetes</taxon>
        <taxon>Pleosporomycetidae</taxon>
        <taxon>Pleosporales</taxon>
        <taxon>Pleosporineae</taxon>
        <taxon>Phaeosphaeriaceae</taxon>
        <taxon>Setomelanomma</taxon>
    </lineage>
</organism>
<reference evidence="3" key="1">
    <citation type="journal article" date="2020" name="Stud. Mycol.">
        <title>101 Dothideomycetes genomes: a test case for predicting lifestyles and emergence of pathogens.</title>
        <authorList>
            <person name="Haridas S."/>
            <person name="Albert R."/>
            <person name="Binder M."/>
            <person name="Bloem J."/>
            <person name="Labutti K."/>
            <person name="Salamov A."/>
            <person name="Andreopoulos B."/>
            <person name="Baker S."/>
            <person name="Barry K."/>
            <person name="Bills G."/>
            <person name="Bluhm B."/>
            <person name="Cannon C."/>
            <person name="Castanera R."/>
            <person name="Culley D."/>
            <person name="Daum C."/>
            <person name="Ezra D."/>
            <person name="Gonzalez J."/>
            <person name="Henrissat B."/>
            <person name="Kuo A."/>
            <person name="Liang C."/>
            <person name="Lipzen A."/>
            <person name="Lutzoni F."/>
            <person name="Magnuson J."/>
            <person name="Mondo S."/>
            <person name="Nolan M."/>
            <person name="Ohm R."/>
            <person name="Pangilinan J."/>
            <person name="Park H.-J."/>
            <person name="Ramirez L."/>
            <person name="Alfaro M."/>
            <person name="Sun H."/>
            <person name="Tritt A."/>
            <person name="Yoshinaga Y."/>
            <person name="Zwiers L.-H."/>
            <person name="Turgeon B."/>
            <person name="Goodwin S."/>
            <person name="Spatafora J."/>
            <person name="Crous P."/>
            <person name="Grigoriev I."/>
        </authorList>
    </citation>
    <scope>NUCLEOTIDE SEQUENCE</scope>
    <source>
        <strain evidence="3">CBS 110217</strain>
    </source>
</reference>
<dbReference type="AlphaFoldDB" id="A0A9P4LLT3"/>
<feature type="binding site" description="axial binding residue" evidence="2">
    <location>
        <position position="441"/>
    </location>
    <ligand>
        <name>heme</name>
        <dbReference type="ChEBI" id="CHEBI:30413"/>
    </ligand>
    <ligandPart>
        <name>Fe</name>
        <dbReference type="ChEBI" id="CHEBI:18248"/>
    </ligandPart>
</feature>
<dbReference type="Pfam" id="PF00067">
    <property type="entry name" value="p450"/>
    <property type="match status" value="2"/>
</dbReference>
<keyword evidence="2" id="KW-0349">Heme</keyword>
<gene>
    <name evidence="3" type="ORF">EK21DRAFT_101908</name>
</gene>
<proteinExistence type="inferred from homology"/>
<dbReference type="InterPro" id="IPR036396">
    <property type="entry name" value="Cyt_P450_sf"/>
</dbReference>
<dbReference type="GO" id="GO:0020037">
    <property type="term" value="F:heme binding"/>
    <property type="evidence" value="ECO:0007669"/>
    <property type="project" value="InterPro"/>
</dbReference>
<dbReference type="InterPro" id="IPR001128">
    <property type="entry name" value="Cyt_P450"/>
</dbReference>
<accession>A0A9P4LLT3</accession>
<dbReference type="PANTHER" id="PTHR24305">
    <property type="entry name" value="CYTOCHROME P450"/>
    <property type="match status" value="1"/>
</dbReference>
<evidence type="ECO:0000256" key="1">
    <source>
        <dbReference type="ARBA" id="ARBA00010617"/>
    </source>
</evidence>
<dbReference type="InterPro" id="IPR050121">
    <property type="entry name" value="Cytochrome_P450_monoxygenase"/>
</dbReference>
<name>A0A9P4LLT3_9PLEO</name>
<comment type="caution">
    <text evidence="3">The sequence shown here is derived from an EMBL/GenBank/DDBJ whole genome shotgun (WGS) entry which is preliminary data.</text>
</comment>
<evidence type="ECO:0000256" key="2">
    <source>
        <dbReference type="PIRSR" id="PIRSR602401-1"/>
    </source>
</evidence>
<dbReference type="CDD" id="cd11070">
    <property type="entry name" value="CYP56-like"/>
    <property type="match status" value="1"/>
</dbReference>
<dbReference type="EMBL" id="ML978214">
    <property type="protein sequence ID" value="KAF2028304.1"/>
    <property type="molecule type" value="Genomic_DNA"/>
</dbReference>